<dbReference type="PANTHER" id="PTHR34351:SF1">
    <property type="entry name" value="SLR1927 PROTEIN"/>
    <property type="match status" value="1"/>
</dbReference>
<evidence type="ECO:0000313" key="3">
    <source>
        <dbReference type="EMBL" id="TWU37322.1"/>
    </source>
</evidence>
<feature type="domain" description="DUF58" evidence="2">
    <location>
        <begin position="126"/>
        <end position="171"/>
    </location>
</feature>
<evidence type="ECO:0000259" key="2">
    <source>
        <dbReference type="Pfam" id="PF01882"/>
    </source>
</evidence>
<dbReference type="InterPro" id="IPR002881">
    <property type="entry name" value="DUF58"/>
</dbReference>
<comment type="caution">
    <text evidence="3">The sequence shown here is derived from an EMBL/GenBank/DDBJ whole genome shotgun (WGS) entry which is preliminary data.</text>
</comment>
<dbReference type="Pfam" id="PF01882">
    <property type="entry name" value="DUF58"/>
    <property type="match status" value="1"/>
</dbReference>
<dbReference type="RefSeq" id="WP_197231404.1">
    <property type="nucleotide sequence ID" value="NZ_SJPV01000005.1"/>
</dbReference>
<reference evidence="3 4" key="1">
    <citation type="submission" date="2019-02" db="EMBL/GenBank/DDBJ databases">
        <title>Deep-cultivation of Planctomycetes and their phenomic and genomic characterization uncovers novel biology.</title>
        <authorList>
            <person name="Wiegand S."/>
            <person name="Jogler M."/>
            <person name="Boedeker C."/>
            <person name="Pinto D."/>
            <person name="Vollmers J."/>
            <person name="Rivas-Marin E."/>
            <person name="Kohn T."/>
            <person name="Peeters S.H."/>
            <person name="Heuer A."/>
            <person name="Rast P."/>
            <person name="Oberbeckmann S."/>
            <person name="Bunk B."/>
            <person name="Jeske O."/>
            <person name="Meyerdierks A."/>
            <person name="Storesund J.E."/>
            <person name="Kallscheuer N."/>
            <person name="Luecker S."/>
            <person name="Lage O.M."/>
            <person name="Pohl T."/>
            <person name="Merkel B.J."/>
            <person name="Hornburger P."/>
            <person name="Mueller R.-W."/>
            <person name="Bruemmer F."/>
            <person name="Labrenz M."/>
            <person name="Spormann A.M."/>
            <person name="Op Den Camp H."/>
            <person name="Overmann J."/>
            <person name="Amann R."/>
            <person name="Jetten M.S.M."/>
            <person name="Mascher T."/>
            <person name="Medema M.H."/>
            <person name="Devos D.P."/>
            <person name="Kaster A.-K."/>
            <person name="Ovreas L."/>
            <person name="Rohde M."/>
            <person name="Galperin M.Y."/>
            <person name="Jogler C."/>
        </authorList>
    </citation>
    <scope>NUCLEOTIDE SEQUENCE [LARGE SCALE GENOMIC DNA]</scope>
    <source>
        <strain evidence="3 4">Poly41</strain>
    </source>
</reference>
<dbReference type="PANTHER" id="PTHR34351">
    <property type="entry name" value="SLR1927 PROTEIN-RELATED"/>
    <property type="match status" value="1"/>
</dbReference>
<feature type="region of interest" description="Disordered" evidence="1">
    <location>
        <begin position="176"/>
        <end position="215"/>
    </location>
</feature>
<organism evidence="3 4">
    <name type="scientific">Novipirellula artificiosorum</name>
    <dbReference type="NCBI Taxonomy" id="2528016"/>
    <lineage>
        <taxon>Bacteria</taxon>
        <taxon>Pseudomonadati</taxon>
        <taxon>Planctomycetota</taxon>
        <taxon>Planctomycetia</taxon>
        <taxon>Pirellulales</taxon>
        <taxon>Pirellulaceae</taxon>
        <taxon>Novipirellula</taxon>
    </lineage>
</organism>
<evidence type="ECO:0000256" key="1">
    <source>
        <dbReference type="SAM" id="MobiDB-lite"/>
    </source>
</evidence>
<sequence>MTITNQGRWTAYDVALGFFRLPKSFESLEPETILRELLPNASLETTVRMRAFRRGIYTLPRPRAYSTFAFHLLRDGRWQSDQQALMVLPHFRPLLDLDLPVGARYQPGGIALTSNIGESPEYIGNREYVAGDSSRRIDYRSWARLGRPIVREYREEHYCRVALVLDTFVSPKRKAGREGFPDLEDDTPPISRMSWKSSTPLMRVERNLSRRSHRR</sequence>
<accession>A0A5C6DL42</accession>
<name>A0A5C6DL42_9BACT</name>
<evidence type="ECO:0000313" key="4">
    <source>
        <dbReference type="Proteomes" id="UP000319143"/>
    </source>
</evidence>
<gene>
    <name evidence="3" type="ORF">Poly41_34520</name>
</gene>
<keyword evidence="4" id="KW-1185">Reference proteome</keyword>
<dbReference type="EMBL" id="SJPV01000005">
    <property type="protein sequence ID" value="TWU37322.1"/>
    <property type="molecule type" value="Genomic_DNA"/>
</dbReference>
<dbReference type="Proteomes" id="UP000319143">
    <property type="component" value="Unassembled WGS sequence"/>
</dbReference>
<protein>
    <recommendedName>
        <fullName evidence="2">DUF58 domain-containing protein</fullName>
    </recommendedName>
</protein>
<proteinExistence type="predicted"/>
<dbReference type="AlphaFoldDB" id="A0A5C6DL42"/>